<accession>A0A9N9LK54</accession>
<dbReference type="OrthoDB" id="5347061at2759"/>
<dbReference type="PANTHER" id="PTHR33112:SF8">
    <property type="entry name" value="HETEROKARYON INCOMPATIBILITY DOMAIN-CONTAINING PROTEIN"/>
    <property type="match status" value="1"/>
</dbReference>
<keyword evidence="2" id="KW-1185">Reference proteome</keyword>
<gene>
    <name evidence="1" type="ORF">HYALB_00004274</name>
</gene>
<organism evidence="1 2">
    <name type="scientific">Hymenoscyphus albidus</name>
    <dbReference type="NCBI Taxonomy" id="595503"/>
    <lineage>
        <taxon>Eukaryota</taxon>
        <taxon>Fungi</taxon>
        <taxon>Dikarya</taxon>
        <taxon>Ascomycota</taxon>
        <taxon>Pezizomycotina</taxon>
        <taxon>Leotiomycetes</taxon>
        <taxon>Helotiales</taxon>
        <taxon>Helotiaceae</taxon>
        <taxon>Hymenoscyphus</taxon>
    </lineage>
</organism>
<name>A0A9N9LK54_9HELO</name>
<dbReference type="Proteomes" id="UP000701801">
    <property type="component" value="Unassembled WGS sequence"/>
</dbReference>
<protein>
    <recommendedName>
        <fullName evidence="3">Heterokaryon incompatibility domain-containing protein</fullName>
    </recommendedName>
</protein>
<evidence type="ECO:0008006" key="3">
    <source>
        <dbReference type="Google" id="ProtNLM"/>
    </source>
</evidence>
<proteinExistence type="predicted"/>
<reference evidence="1" key="1">
    <citation type="submission" date="2021-07" db="EMBL/GenBank/DDBJ databases">
        <authorList>
            <person name="Durling M."/>
        </authorList>
    </citation>
    <scope>NUCLEOTIDE SEQUENCE</scope>
</reference>
<dbReference type="EMBL" id="CAJVRM010000128">
    <property type="protein sequence ID" value="CAG8975213.1"/>
    <property type="molecule type" value="Genomic_DNA"/>
</dbReference>
<dbReference type="PANTHER" id="PTHR33112">
    <property type="entry name" value="DOMAIN PROTEIN, PUTATIVE-RELATED"/>
    <property type="match status" value="1"/>
</dbReference>
<dbReference type="AlphaFoldDB" id="A0A9N9LK54"/>
<evidence type="ECO:0000313" key="2">
    <source>
        <dbReference type="Proteomes" id="UP000701801"/>
    </source>
</evidence>
<sequence>MARSEGLLKGRVPVTLCSTKFNQQRICFEGREAGTFRGEWIPDDWLEYCTSEDTYTGAEDILQCQARLICRWADVCFDSHTKCGKGSGFLPTRLIDVGMSNSMKLYLVKTSDVLIDDRRYLALSHCWGLAMTDTARTLNATIEKKQISIQEDELTRVNRSTTRPTDPRTKIALSWMNLIVQYTNRNLTKHSDILPAISGIARTIAGKTSGQYLAGLWRSYFQHCLLWKTERGSENGLQTHTKPFHNTAPSWSWASMKGKISWPMGNHYYYNPDPDPEFIPKILDIAIEPLGSDPYGMLKEGILHIEGKVAVAYSVPGEELKSPITREDVGWVSYDIPLCSDCAPAGQPRIVFLMCCLNDKKSDGEEFWTYAIVLQPVLDNTEGIPGTMRRMGLASRIKPEFWNSNTTLMQLKIC</sequence>
<comment type="caution">
    <text evidence="1">The sequence shown here is derived from an EMBL/GenBank/DDBJ whole genome shotgun (WGS) entry which is preliminary data.</text>
</comment>
<evidence type="ECO:0000313" key="1">
    <source>
        <dbReference type="EMBL" id="CAG8975213.1"/>
    </source>
</evidence>